<feature type="binding site" evidence="12 15">
    <location>
        <position position="218"/>
    </location>
    <ligand>
        <name>NAD(+)</name>
        <dbReference type="ChEBI" id="CHEBI:57540"/>
    </ligand>
</feature>
<dbReference type="eggNOG" id="COG0141">
    <property type="taxonomic scope" value="Bacteria"/>
</dbReference>
<evidence type="ECO:0000313" key="20">
    <source>
        <dbReference type="Proteomes" id="UP000007939"/>
    </source>
</evidence>
<evidence type="ECO:0000256" key="8">
    <source>
        <dbReference type="ARBA" id="ARBA00023002"/>
    </source>
</evidence>
<feature type="binding site" evidence="12 16">
    <location>
        <position position="264"/>
    </location>
    <ligand>
        <name>substrate</name>
    </ligand>
</feature>
<comment type="similarity">
    <text evidence="3 12 13 18">Belongs to the histidinol dehydrogenase family.</text>
</comment>
<evidence type="ECO:0000256" key="7">
    <source>
        <dbReference type="ARBA" id="ARBA00022833"/>
    </source>
</evidence>
<dbReference type="GO" id="GO:0005829">
    <property type="term" value="C:cytosol"/>
    <property type="evidence" value="ECO:0007669"/>
    <property type="project" value="TreeGrafter"/>
</dbReference>
<evidence type="ECO:0000256" key="4">
    <source>
        <dbReference type="ARBA" id="ARBA00012965"/>
    </source>
</evidence>
<dbReference type="PIRSF" id="PIRSF000099">
    <property type="entry name" value="Histidinol_dh"/>
    <property type="match status" value="1"/>
</dbReference>
<dbReference type="PRINTS" id="PR00083">
    <property type="entry name" value="HOLDHDRGNASE"/>
</dbReference>
<evidence type="ECO:0000256" key="15">
    <source>
        <dbReference type="PIRSR" id="PIRSR000099-2"/>
    </source>
</evidence>
<feature type="binding site" evidence="12 16">
    <location>
        <position position="425"/>
    </location>
    <ligand>
        <name>substrate</name>
    </ligand>
</feature>
<dbReference type="GO" id="GO:0008270">
    <property type="term" value="F:zinc ion binding"/>
    <property type="evidence" value="ECO:0007669"/>
    <property type="project" value="UniProtKB-UniRule"/>
</dbReference>
<feature type="binding site" evidence="12 16">
    <location>
        <position position="267"/>
    </location>
    <ligand>
        <name>substrate</name>
    </ligand>
</feature>
<evidence type="ECO:0000256" key="12">
    <source>
        <dbReference type="HAMAP-Rule" id="MF_01024"/>
    </source>
</evidence>
<dbReference type="RefSeq" id="WP_013740025.1">
    <property type="nucleotide sequence ID" value="NC_015436.1"/>
</dbReference>
<keyword evidence="6 12" id="KW-0479">Metal-binding</keyword>
<dbReference type="CDD" id="cd06572">
    <property type="entry name" value="Histidinol_dh"/>
    <property type="match status" value="1"/>
</dbReference>
<organism evidence="19 20">
    <name type="scientific">Parasphaerochaeta coccoides (strain ATCC BAA-1237 / DSM 17374 / SPN1)</name>
    <name type="common">Sphaerochaeta coccoides</name>
    <dbReference type="NCBI Taxonomy" id="760011"/>
    <lineage>
        <taxon>Bacteria</taxon>
        <taxon>Pseudomonadati</taxon>
        <taxon>Spirochaetota</taxon>
        <taxon>Spirochaetia</taxon>
        <taxon>Spirochaetales</taxon>
        <taxon>Sphaerochaetaceae</taxon>
        <taxon>Parasphaerochaeta</taxon>
    </lineage>
</organism>
<keyword evidence="7 12" id="KW-0862">Zinc</keyword>
<feature type="binding site" evidence="12 17">
    <location>
        <position position="267"/>
    </location>
    <ligand>
        <name>Zn(2+)</name>
        <dbReference type="ChEBI" id="CHEBI:29105"/>
    </ligand>
</feature>
<comment type="pathway">
    <text evidence="2 12">Amino-acid biosynthesis; L-histidine biosynthesis; L-histidine from 5-phospho-alpha-D-ribose 1-diphosphate: step 9/9.</text>
</comment>
<keyword evidence="5 12" id="KW-0028">Amino-acid biosynthesis</keyword>
<evidence type="ECO:0000256" key="9">
    <source>
        <dbReference type="ARBA" id="ARBA00023027"/>
    </source>
</evidence>
<evidence type="ECO:0000256" key="18">
    <source>
        <dbReference type="RuleBase" id="RU004175"/>
    </source>
</evidence>
<dbReference type="KEGG" id="scc:Spico_1426"/>
<reference evidence="19 20" key="2">
    <citation type="journal article" date="2012" name="Stand. Genomic Sci.">
        <title>Complete genome sequence of the termite hindgut bacterium Spirochaeta coccoides type strain (SPN1(T)), reclassification in the genus Sphaerochaeta as Sphaerochaeta coccoides comb. nov. and emendations of the family Spirochaetaceae and the genus Sphaerochaeta.</title>
        <authorList>
            <person name="Abt B."/>
            <person name="Han C."/>
            <person name="Scheuner C."/>
            <person name="Lu M."/>
            <person name="Lapidus A."/>
            <person name="Nolan M."/>
            <person name="Lucas S."/>
            <person name="Hammon N."/>
            <person name="Deshpande S."/>
            <person name="Cheng J.F."/>
            <person name="Tapia R."/>
            <person name="Goodwin L.A."/>
            <person name="Pitluck S."/>
            <person name="Liolios K."/>
            <person name="Pagani I."/>
            <person name="Ivanova N."/>
            <person name="Mavromatis K."/>
            <person name="Mikhailova N."/>
            <person name="Huntemann M."/>
            <person name="Pati A."/>
            <person name="Chen A."/>
            <person name="Palaniappan K."/>
            <person name="Land M."/>
            <person name="Hauser L."/>
            <person name="Brambilla E.M."/>
            <person name="Rohde M."/>
            <person name="Spring S."/>
            <person name="Gronow S."/>
            <person name="Goker M."/>
            <person name="Woyke T."/>
            <person name="Bristow J."/>
            <person name="Eisen J.A."/>
            <person name="Markowitz V."/>
            <person name="Hugenholtz P."/>
            <person name="Kyrpides N.C."/>
            <person name="Klenk H.P."/>
            <person name="Detter J.C."/>
        </authorList>
    </citation>
    <scope>NUCLEOTIDE SEQUENCE [LARGE SCALE GENOMIC DNA]</scope>
    <source>
        <strain evidence="20">ATCC BAA-1237 / DSM 17374 / SPN1</strain>
    </source>
</reference>
<feature type="binding site" evidence="12 17">
    <location>
        <position position="371"/>
    </location>
    <ligand>
        <name>Zn(2+)</name>
        <dbReference type="ChEBI" id="CHEBI:29105"/>
    </ligand>
</feature>
<dbReference type="Pfam" id="PF00815">
    <property type="entry name" value="Histidinol_dh"/>
    <property type="match status" value="1"/>
</dbReference>
<dbReference type="GO" id="GO:0000105">
    <property type="term" value="P:L-histidine biosynthetic process"/>
    <property type="evidence" value="ECO:0007669"/>
    <property type="project" value="UniProtKB-UniRule"/>
</dbReference>
<feature type="binding site" evidence="12 16">
    <location>
        <position position="338"/>
    </location>
    <ligand>
        <name>substrate</name>
    </ligand>
</feature>
<dbReference type="FunFam" id="3.40.50.1980:FF:000001">
    <property type="entry name" value="Histidinol dehydrogenase"/>
    <property type="match status" value="1"/>
</dbReference>
<dbReference type="PANTHER" id="PTHR21256">
    <property type="entry name" value="HISTIDINOL DEHYDROGENASE HDH"/>
    <property type="match status" value="1"/>
</dbReference>
<evidence type="ECO:0000313" key="19">
    <source>
        <dbReference type="EMBL" id="AEC02630.1"/>
    </source>
</evidence>
<keyword evidence="20" id="KW-1185">Reference proteome</keyword>
<comment type="cofactor">
    <cofactor evidence="12 17">
        <name>Zn(2+)</name>
        <dbReference type="ChEBI" id="CHEBI:29105"/>
    </cofactor>
    <text evidence="12 17">Binds 1 zinc ion per subunit.</text>
</comment>
<evidence type="ECO:0000256" key="16">
    <source>
        <dbReference type="PIRSR" id="PIRSR000099-3"/>
    </source>
</evidence>
<comment type="function">
    <text evidence="1 12">Catalyzes the sequential NAD-dependent oxidations of L-histidinol to L-histidinaldehyde and then to L-histidine.</text>
</comment>
<dbReference type="InterPro" id="IPR012131">
    <property type="entry name" value="Hstdl_DH"/>
</dbReference>
<dbReference type="Gene3D" id="3.40.50.1980">
    <property type="entry name" value="Nitrogenase molybdenum iron protein domain"/>
    <property type="match status" value="2"/>
</dbReference>
<dbReference type="GO" id="GO:0051287">
    <property type="term" value="F:NAD binding"/>
    <property type="evidence" value="ECO:0007669"/>
    <property type="project" value="InterPro"/>
</dbReference>
<feature type="binding site" evidence="12 16">
    <location>
        <position position="242"/>
    </location>
    <ligand>
        <name>substrate</name>
    </ligand>
</feature>
<dbReference type="UniPathway" id="UPA00031">
    <property type="reaction ID" value="UER00014"/>
</dbReference>
<feature type="binding site" evidence="12 17">
    <location>
        <position position="430"/>
    </location>
    <ligand>
        <name>Zn(2+)</name>
        <dbReference type="ChEBI" id="CHEBI:29105"/>
    </ligand>
</feature>
<dbReference type="FunFam" id="3.40.50.1980:FF:000002">
    <property type="entry name" value="Histidinol dehydrogenase, chloroplastic"/>
    <property type="match status" value="1"/>
</dbReference>
<dbReference type="STRING" id="760011.Spico_1426"/>
<evidence type="ECO:0000256" key="10">
    <source>
        <dbReference type="ARBA" id="ARBA00023102"/>
    </source>
</evidence>
<evidence type="ECO:0000256" key="14">
    <source>
        <dbReference type="PIRSR" id="PIRSR000099-1"/>
    </source>
</evidence>
<dbReference type="SUPFAM" id="SSF53720">
    <property type="entry name" value="ALDH-like"/>
    <property type="match status" value="1"/>
</dbReference>
<dbReference type="PANTHER" id="PTHR21256:SF2">
    <property type="entry name" value="HISTIDINE BIOSYNTHESIS TRIFUNCTIONAL PROTEIN"/>
    <property type="match status" value="1"/>
</dbReference>
<feature type="binding site" evidence="12 15">
    <location>
        <position position="133"/>
    </location>
    <ligand>
        <name>NAD(+)</name>
        <dbReference type="ChEBI" id="CHEBI:57540"/>
    </ligand>
</feature>
<protein>
    <recommendedName>
        <fullName evidence="4 12">Histidinol dehydrogenase</fullName>
        <shortName evidence="12">HDH</shortName>
        <ecNumber evidence="4 12">1.1.1.23</ecNumber>
    </recommendedName>
</protein>
<feature type="binding site" evidence="12 15">
    <location>
        <position position="195"/>
    </location>
    <ligand>
        <name>NAD(+)</name>
        <dbReference type="ChEBI" id="CHEBI:57540"/>
    </ligand>
</feature>
<accession>F4GI32</accession>
<feature type="binding site" evidence="12 16">
    <location>
        <position position="371"/>
    </location>
    <ligand>
        <name>substrate</name>
    </ligand>
</feature>
<dbReference type="EMBL" id="CP002659">
    <property type="protein sequence ID" value="AEC02630.1"/>
    <property type="molecule type" value="Genomic_DNA"/>
</dbReference>
<proteinExistence type="inferred from homology"/>
<reference evidence="20" key="1">
    <citation type="submission" date="2011-04" db="EMBL/GenBank/DDBJ databases">
        <title>The complete genome of Spirochaeta coccoides DSM 17374.</title>
        <authorList>
            <person name="Lucas S."/>
            <person name="Copeland A."/>
            <person name="Lapidus A."/>
            <person name="Bruce D."/>
            <person name="Goodwin L."/>
            <person name="Pitluck S."/>
            <person name="Peters L."/>
            <person name="Kyrpides N."/>
            <person name="Mavromatis K."/>
            <person name="Pagani I."/>
            <person name="Ivanova N."/>
            <person name="Ovchinnikova G."/>
            <person name="Lu M."/>
            <person name="Detter J.C."/>
            <person name="Tapia R."/>
            <person name="Han C."/>
            <person name="Land M."/>
            <person name="Hauser L."/>
            <person name="Markowitz V."/>
            <person name="Cheng J.-F."/>
            <person name="Hugenholtz P."/>
            <person name="Woyke T."/>
            <person name="Wu D."/>
            <person name="Spring S."/>
            <person name="Schroeder M."/>
            <person name="Brambilla E."/>
            <person name="Klenk H.-P."/>
            <person name="Eisen J.A."/>
        </authorList>
    </citation>
    <scope>NUCLEOTIDE SEQUENCE [LARGE SCALE GENOMIC DNA]</scope>
    <source>
        <strain evidence="20">ATCC BAA-1237 / DSM 17374 / SPN1</strain>
    </source>
</reference>
<dbReference type="AlphaFoldDB" id="F4GI32"/>
<dbReference type="Gene3D" id="1.20.5.1300">
    <property type="match status" value="1"/>
</dbReference>
<sequence length="451" mass="48973">MGRLFIRRAYYPGSGEWEALCSRPETSYEDVRMSVDRIMDTVRSQGDSALFTYEKEFDKAYLQTLEISMEERDRFIVETGILMSDDLKEALSVAARNIRTFHEAQMPFPQRVETMPGVTCWRKSVPLEKVGIYIPGGTAPLFSTVLMLAVPASIAGCKEIILCTPPSPNGTVHPAILYAARLAGVTRIFTVGGAQAIAAMAYGTESVPRCHKVLGPGNTYVTYAKQRASMDGTAIDMPAGPSEVMVLADGTARPDFVAVDLLSQAEHGSDSQAILVLVEPDTVKADAFLDYVDTWLERMAGESGRLGYISSSLGHSRAIVVKKMAEAVGIANLYAAEHLIIQTEMPVDYEKEITNAGSIFLGSWSPESAGDYASGTNHTLPTGGWAHSYSGVSLDTFYKKITVQELSREGLERLAPTIVAMAEGEGLQAHAQAVRTRMNLLRETIPQGGKT</sequence>
<comment type="catalytic activity">
    <reaction evidence="11 12">
        <text>L-histidinol + 2 NAD(+) + H2O = L-histidine + 2 NADH + 3 H(+)</text>
        <dbReference type="Rhea" id="RHEA:20641"/>
        <dbReference type="ChEBI" id="CHEBI:15377"/>
        <dbReference type="ChEBI" id="CHEBI:15378"/>
        <dbReference type="ChEBI" id="CHEBI:57540"/>
        <dbReference type="ChEBI" id="CHEBI:57595"/>
        <dbReference type="ChEBI" id="CHEBI:57699"/>
        <dbReference type="ChEBI" id="CHEBI:57945"/>
        <dbReference type="EC" id="1.1.1.23"/>
    </reaction>
</comment>
<gene>
    <name evidence="12" type="primary">hisD</name>
    <name evidence="19" type="ordered locus">Spico_1426</name>
</gene>
<keyword evidence="10 12" id="KW-0368">Histidine biosynthesis</keyword>
<evidence type="ECO:0000256" key="5">
    <source>
        <dbReference type="ARBA" id="ARBA00022605"/>
    </source>
</evidence>
<dbReference type="InterPro" id="IPR001692">
    <property type="entry name" value="Histidinol_DH_CS"/>
</dbReference>
<feature type="active site" description="Proton acceptor" evidence="12 14">
    <location>
        <position position="338"/>
    </location>
</feature>
<name>F4GI32_PARC1</name>
<feature type="binding site" evidence="12 17">
    <location>
        <position position="264"/>
    </location>
    <ligand>
        <name>Zn(2+)</name>
        <dbReference type="ChEBI" id="CHEBI:29105"/>
    </ligand>
</feature>
<evidence type="ECO:0000256" key="17">
    <source>
        <dbReference type="PIRSR" id="PIRSR000099-4"/>
    </source>
</evidence>
<dbReference type="Proteomes" id="UP000007939">
    <property type="component" value="Chromosome"/>
</dbReference>
<dbReference type="InterPro" id="IPR016161">
    <property type="entry name" value="Ald_DH/histidinol_DH"/>
</dbReference>
<dbReference type="NCBIfam" id="TIGR00069">
    <property type="entry name" value="hisD"/>
    <property type="match status" value="1"/>
</dbReference>
<dbReference type="HOGENOM" id="CLU_006732_3_0_12"/>
<evidence type="ECO:0000256" key="3">
    <source>
        <dbReference type="ARBA" id="ARBA00010178"/>
    </source>
</evidence>
<dbReference type="GO" id="GO:0004399">
    <property type="term" value="F:histidinol dehydrogenase activity"/>
    <property type="evidence" value="ECO:0007669"/>
    <property type="project" value="UniProtKB-UniRule"/>
</dbReference>
<dbReference type="FunFam" id="1.20.5.1300:FF:000002">
    <property type="entry name" value="Histidinol dehydrogenase, chloroplastic"/>
    <property type="match status" value="1"/>
</dbReference>
<feature type="binding site" evidence="12 16">
    <location>
        <position position="430"/>
    </location>
    <ligand>
        <name>substrate</name>
    </ligand>
</feature>
<dbReference type="HAMAP" id="MF_01024">
    <property type="entry name" value="HisD"/>
    <property type="match status" value="1"/>
</dbReference>
<dbReference type="InterPro" id="IPR022695">
    <property type="entry name" value="Histidinol_DH_monofunct"/>
</dbReference>
<feature type="active site" description="Proton acceptor" evidence="12 14">
    <location>
        <position position="337"/>
    </location>
</feature>
<evidence type="ECO:0000256" key="1">
    <source>
        <dbReference type="ARBA" id="ARBA00003850"/>
    </source>
</evidence>
<dbReference type="OrthoDB" id="9805269at2"/>
<evidence type="ECO:0000256" key="13">
    <source>
        <dbReference type="PIRNR" id="PIRNR000099"/>
    </source>
</evidence>
<keyword evidence="8 12" id="KW-0560">Oxidoreductase</keyword>
<evidence type="ECO:0000256" key="11">
    <source>
        <dbReference type="ARBA" id="ARBA00049489"/>
    </source>
</evidence>
<keyword evidence="9 12" id="KW-0520">NAD</keyword>
<evidence type="ECO:0000256" key="2">
    <source>
        <dbReference type="ARBA" id="ARBA00004940"/>
    </source>
</evidence>
<dbReference type="PROSITE" id="PS00611">
    <property type="entry name" value="HISOL_DEHYDROGENASE"/>
    <property type="match status" value="1"/>
</dbReference>
<dbReference type="EC" id="1.1.1.23" evidence="4 12"/>
<evidence type="ECO:0000256" key="6">
    <source>
        <dbReference type="ARBA" id="ARBA00022723"/>
    </source>
</evidence>